<dbReference type="AlphaFoldDB" id="A0A859QR12"/>
<gene>
    <name evidence="1" type="ORF">FKV68_16535</name>
</gene>
<proteinExistence type="predicted"/>
<accession>A0A859QR12</accession>
<keyword evidence="2" id="KW-1185">Reference proteome</keyword>
<reference evidence="1 2" key="1">
    <citation type="submission" date="2019-06" db="EMBL/GenBank/DDBJ databases">
        <title>Complete genome sequence of Ensifer mexicanus ITTG R7 isolated from nodules of Acacia angustissima (Mill.) Kuntze.</title>
        <authorList>
            <person name="Rincon-Rosales R."/>
            <person name="Rogel M.A."/>
            <person name="Guerrero G."/>
            <person name="Rincon-Molina C.I."/>
            <person name="Lopez-Lopez A."/>
            <person name="Martinez-Romero E."/>
        </authorList>
    </citation>
    <scope>NUCLEOTIDE SEQUENCE [LARGE SCALE GENOMIC DNA]</scope>
    <source>
        <strain evidence="1 2">ITTG R7</strain>
    </source>
</reference>
<dbReference type="Proteomes" id="UP000510721">
    <property type="component" value="Chromosome"/>
</dbReference>
<evidence type="ECO:0000313" key="2">
    <source>
        <dbReference type="Proteomes" id="UP000510721"/>
    </source>
</evidence>
<name>A0A859QR12_9HYPH</name>
<dbReference type="EMBL" id="CP041238">
    <property type="protein sequence ID" value="QLL62936.1"/>
    <property type="molecule type" value="Genomic_DNA"/>
</dbReference>
<protein>
    <submittedName>
        <fullName evidence="1">Uncharacterized protein</fullName>
    </submittedName>
</protein>
<dbReference type="KEGG" id="emx:FKV68_16535"/>
<sequence length="80" mass="8623">MVKTARWPLDCSALLHVSQIVADLRTKTGSKSKCYSDLCASDKTGGWRRHAADAHAAGRAAGILMMRPRASCGEHAKVSR</sequence>
<organism evidence="1 2">
    <name type="scientific">Sinorhizobium mexicanum</name>
    <dbReference type="NCBI Taxonomy" id="375549"/>
    <lineage>
        <taxon>Bacteria</taxon>
        <taxon>Pseudomonadati</taxon>
        <taxon>Pseudomonadota</taxon>
        <taxon>Alphaproteobacteria</taxon>
        <taxon>Hyphomicrobiales</taxon>
        <taxon>Rhizobiaceae</taxon>
        <taxon>Sinorhizobium/Ensifer group</taxon>
        <taxon>Sinorhizobium</taxon>
    </lineage>
</organism>
<evidence type="ECO:0000313" key="1">
    <source>
        <dbReference type="EMBL" id="QLL62936.1"/>
    </source>
</evidence>